<dbReference type="Proteomes" id="UP000322283">
    <property type="component" value="Unassembled WGS sequence"/>
</dbReference>
<dbReference type="EMBL" id="VCDX01000006">
    <property type="protein sequence ID" value="TYL12673.1"/>
    <property type="molecule type" value="Genomic_DNA"/>
</dbReference>
<evidence type="ECO:0000313" key="2">
    <source>
        <dbReference type="EMBL" id="TYL12673.1"/>
    </source>
</evidence>
<sequence length="125" mass="14038">MGALKAKDYPLADKGRAWDGDAAEARIRKWAGGPDKDKIDWSKYGSCYLWYDENDKKNFGSYKLLYVDIIDGGPHIVFKALTAIISAINGARGGTKIPAEDKKKVYNEAARLYKKFDEEPPEYKG</sequence>
<proteinExistence type="predicted"/>
<gene>
    <name evidence="1" type="ORF">Maut_02142</name>
    <name evidence="2" type="ORF">MTAT_19150</name>
</gene>
<reference evidence="2 4" key="2">
    <citation type="submission" date="2019-05" db="EMBL/GenBank/DDBJ databases">
        <title>Genome sequence of Moorella thermoacetica ATCC 33924.</title>
        <authorList>
            <person name="Poehlein A."/>
            <person name="Bengelsdorf F.R."/>
            <person name="Duerre P."/>
            <person name="Daniel R."/>
        </authorList>
    </citation>
    <scope>NUCLEOTIDE SEQUENCE [LARGE SCALE GENOMIC DNA]</scope>
    <source>
        <strain evidence="2 4">ATCC 33924</strain>
    </source>
</reference>
<organism evidence="1 3">
    <name type="scientific">Neomoorella thermoacetica</name>
    <name type="common">Clostridium thermoaceticum</name>
    <dbReference type="NCBI Taxonomy" id="1525"/>
    <lineage>
        <taxon>Bacteria</taxon>
        <taxon>Bacillati</taxon>
        <taxon>Bacillota</taxon>
        <taxon>Clostridia</taxon>
        <taxon>Neomoorellales</taxon>
        <taxon>Neomoorellaceae</taxon>
        <taxon>Neomoorella</taxon>
    </lineage>
</organism>
<evidence type="ECO:0000313" key="3">
    <source>
        <dbReference type="Proteomes" id="UP000094598"/>
    </source>
</evidence>
<dbReference type="EMBL" id="CP017019">
    <property type="protein sequence ID" value="AOQ24572.1"/>
    <property type="molecule type" value="Genomic_DNA"/>
</dbReference>
<dbReference type="Proteomes" id="UP000094598">
    <property type="component" value="Chromosome"/>
</dbReference>
<evidence type="ECO:0000313" key="1">
    <source>
        <dbReference type="EMBL" id="AOQ24572.1"/>
    </source>
</evidence>
<dbReference type="AlphaFoldDB" id="A0AAC9MVM5"/>
<keyword evidence="4" id="KW-1185">Reference proteome</keyword>
<protein>
    <submittedName>
        <fullName evidence="1">Uncharacterized protein</fullName>
    </submittedName>
</protein>
<evidence type="ECO:0000313" key="4">
    <source>
        <dbReference type="Proteomes" id="UP000322283"/>
    </source>
</evidence>
<dbReference type="RefSeq" id="WP_069590283.1">
    <property type="nucleotide sequence ID" value="NZ_CP017019.1"/>
</dbReference>
<reference evidence="1 3" key="1">
    <citation type="submission" date="2016-08" db="EMBL/GenBank/DDBJ databases">
        <title>Moorella thermoacetica DSM 103132.</title>
        <authorList>
            <person name="Jendresen C.B."/>
            <person name="Redl S.M."/>
            <person name="Jensen T.O."/>
            <person name="Nielsen A.T."/>
        </authorList>
    </citation>
    <scope>NUCLEOTIDE SEQUENCE [LARGE SCALE GENOMIC DNA]</scope>
    <source>
        <strain evidence="1 3">DSM 103132</strain>
    </source>
</reference>
<accession>A0AAC9MVM5</accession>
<name>A0AAC9MVM5_NEOTH</name>